<accession>A0A914W1X9</accession>
<organism evidence="2 3">
    <name type="scientific">Plectus sambesii</name>
    <dbReference type="NCBI Taxonomy" id="2011161"/>
    <lineage>
        <taxon>Eukaryota</taxon>
        <taxon>Metazoa</taxon>
        <taxon>Ecdysozoa</taxon>
        <taxon>Nematoda</taxon>
        <taxon>Chromadorea</taxon>
        <taxon>Plectida</taxon>
        <taxon>Plectina</taxon>
        <taxon>Plectoidea</taxon>
        <taxon>Plectidae</taxon>
        <taxon>Plectus</taxon>
    </lineage>
</organism>
<feature type="compositionally biased region" description="Acidic residues" evidence="1">
    <location>
        <begin position="127"/>
        <end position="139"/>
    </location>
</feature>
<proteinExistence type="predicted"/>
<dbReference type="Proteomes" id="UP000887566">
    <property type="component" value="Unplaced"/>
</dbReference>
<dbReference type="WBParaSite" id="PSAMB.scaffold2961size20386.g19759.t1">
    <property type="protein sequence ID" value="PSAMB.scaffold2961size20386.g19759.t1"/>
    <property type="gene ID" value="PSAMB.scaffold2961size20386.g19759"/>
</dbReference>
<feature type="compositionally biased region" description="Basic and acidic residues" evidence="1">
    <location>
        <begin position="156"/>
        <end position="166"/>
    </location>
</feature>
<name>A0A914W1X9_9BILA</name>
<feature type="region of interest" description="Disordered" evidence="1">
    <location>
        <begin position="1"/>
        <end position="41"/>
    </location>
</feature>
<sequence>VDEVLFKLTPAVARDPDRSRSASAAAQSGHVTGTEGLHIGDLPVFSRDAIRRMSNEVDDALSDDDDRIDEGEDEDGRPIVPQDDQDSSSSESLTTDVPRGWKRKSSDLALDQDLSENIKVPKLDGAGDNDESDDSDSNQDDQNRPSDDDDDEMAEALEREMHDEDV</sequence>
<evidence type="ECO:0000256" key="1">
    <source>
        <dbReference type="SAM" id="MobiDB-lite"/>
    </source>
</evidence>
<dbReference type="AlphaFoldDB" id="A0A914W1X9"/>
<feature type="compositionally biased region" description="Acidic residues" evidence="1">
    <location>
        <begin position="56"/>
        <end position="75"/>
    </location>
</feature>
<feature type="region of interest" description="Disordered" evidence="1">
    <location>
        <begin position="55"/>
        <end position="166"/>
    </location>
</feature>
<keyword evidence="2" id="KW-1185">Reference proteome</keyword>
<evidence type="ECO:0000313" key="2">
    <source>
        <dbReference type="Proteomes" id="UP000887566"/>
    </source>
</evidence>
<protein>
    <submittedName>
        <fullName evidence="3">Uncharacterized protein</fullName>
    </submittedName>
</protein>
<reference evidence="3" key="1">
    <citation type="submission" date="2022-11" db="UniProtKB">
        <authorList>
            <consortium name="WormBaseParasite"/>
        </authorList>
    </citation>
    <scope>IDENTIFICATION</scope>
</reference>
<evidence type="ECO:0000313" key="3">
    <source>
        <dbReference type="WBParaSite" id="PSAMB.scaffold2961size20386.g19759.t1"/>
    </source>
</evidence>